<organism evidence="2 3">
    <name type="scientific">Aliarcobacter butzleri L355</name>
    <dbReference type="NCBI Taxonomy" id="1447263"/>
    <lineage>
        <taxon>Bacteria</taxon>
        <taxon>Pseudomonadati</taxon>
        <taxon>Campylobacterota</taxon>
        <taxon>Epsilonproteobacteria</taxon>
        <taxon>Campylobacterales</taxon>
        <taxon>Arcobacteraceae</taxon>
        <taxon>Aliarcobacter</taxon>
    </lineage>
</organism>
<dbReference type="SUPFAM" id="SSF52540">
    <property type="entry name" value="P-loop containing nucleoside triphosphate hydrolases"/>
    <property type="match status" value="1"/>
</dbReference>
<gene>
    <name evidence="2" type="ORF">AF80_01760</name>
</gene>
<dbReference type="EMBL" id="JAIW01000010">
    <property type="protein sequence ID" value="KLE11431.1"/>
    <property type="molecule type" value="Genomic_DNA"/>
</dbReference>
<sequence>MITKIKEIKDFGIYKDYKWNDIDELKPFNKKNIIYGWNYSGKTTLSRIFTSLRDKSLHKNFKSAKFKIEIDNQEYTQDNLDQINENIYVFNAEYIQENLKWEQGDELDAIAFDVGENVEIRDKINQNIEIIDNINGTYTLIGRKSKYQEIINMFNDFENNKFSQKAKSIKDDIFNSIVDFNKGHLKKTIPEVAKDINSHIITNKDDVKVLKQLSISINDKSKIDNVYFNVDILNLYEDVKDLLETKPPKEEVIDILEKDSELYVWAKDGYKKHKENEFTECAFCNNKISNERLELLLNYFSNQSGKLRKEIELKKVEIQNSILELERINIPKSKNDLIEKYHNSFVELDKNFKSIKKNYKVFLEQLFKGLEEKENGNIFVKLDTLIPFNSTTINQFNEWINQVNLLINSHNDFINSFEDEQKKARKNLINHLVAEYLKAEKYFEQKLRSDWAKKHISGFNRIIEYKKTENVGLEAQLKSVIAGKEEINKFIKAFLNREDISIEVTDDDRFKLMRGDKVAENLSEGEKTAISFAYFLTKLESLHRENKLIESIVFIDDPISSLDANHIAHIYSLINSFFFRKLDNQNSTQVTDCFKQLFISTHNFEFFSFLKDSYQFKKNNCEYFFVKRIEKDKSSICPLPKNLKKKSEYVYLFDVLNQFYLDGCPTDAEHVILIPNALRRFLEMYTLIKLPGSSGEIDQRLSQLMGGQHNLKVLHHFSHFTTFEKVIRHDEMIMNLPQAVNELMELMKKDIEHLDSLRSAL</sequence>
<dbReference type="PATRIC" id="fig|1447263.3.peg.336"/>
<feature type="domain" description="Protein CR006 P-loop" evidence="1">
    <location>
        <begin position="11"/>
        <end position="732"/>
    </location>
</feature>
<name>A0A0G9KY49_9BACT</name>
<accession>A0A0G9KY49</accession>
<dbReference type="RefSeq" id="WP_046997794.1">
    <property type="nucleotide sequence ID" value="NZ_JAIW01000010.1"/>
</dbReference>
<dbReference type="Pfam" id="PF13166">
    <property type="entry name" value="AAA_13"/>
    <property type="match status" value="1"/>
</dbReference>
<comment type="caution">
    <text evidence="2">The sequence shown here is derived from an EMBL/GenBank/DDBJ whole genome shotgun (WGS) entry which is preliminary data.</text>
</comment>
<evidence type="ECO:0000313" key="3">
    <source>
        <dbReference type="Proteomes" id="UP000035154"/>
    </source>
</evidence>
<evidence type="ECO:0000259" key="1">
    <source>
        <dbReference type="Pfam" id="PF13166"/>
    </source>
</evidence>
<dbReference type="InterPro" id="IPR027417">
    <property type="entry name" value="P-loop_NTPase"/>
</dbReference>
<dbReference type="InterPro" id="IPR026866">
    <property type="entry name" value="CR006_AAA"/>
</dbReference>
<dbReference type="AlphaFoldDB" id="A0A0G9KY49"/>
<evidence type="ECO:0000313" key="2">
    <source>
        <dbReference type="EMBL" id="KLE11431.1"/>
    </source>
</evidence>
<dbReference type="Proteomes" id="UP000035154">
    <property type="component" value="Unassembled WGS sequence"/>
</dbReference>
<protein>
    <recommendedName>
        <fullName evidence="1">Protein CR006 P-loop domain-containing protein</fullName>
    </recommendedName>
</protein>
<reference evidence="2 3" key="1">
    <citation type="submission" date="2014-01" db="EMBL/GenBank/DDBJ databases">
        <title>Development of a Comparative Genomic Fingerprinting Assay for High Resolution Genotyping of Arcobacter butzleri.</title>
        <authorList>
            <person name="Webb A.L."/>
            <person name="Inglis G.D."/>
            <person name="Kruczkiewicz P."/>
            <person name="Selinger L.B."/>
            <person name="Taboada E.N."/>
        </authorList>
    </citation>
    <scope>NUCLEOTIDE SEQUENCE [LARGE SCALE GENOMIC DNA]</scope>
    <source>
        <strain evidence="2 3">L355</strain>
    </source>
</reference>
<dbReference type="Gene3D" id="3.40.50.300">
    <property type="entry name" value="P-loop containing nucleotide triphosphate hydrolases"/>
    <property type="match status" value="1"/>
</dbReference>
<proteinExistence type="predicted"/>